<dbReference type="InterPro" id="IPR000326">
    <property type="entry name" value="PAP2/HPO"/>
</dbReference>
<keyword evidence="11" id="KW-1185">Reference proteome</keyword>
<dbReference type="GO" id="GO:0006670">
    <property type="term" value="P:sphingosine metabolic process"/>
    <property type="evidence" value="ECO:0007669"/>
    <property type="project" value="TreeGrafter"/>
</dbReference>
<feature type="transmembrane region" description="Helical" evidence="8">
    <location>
        <begin position="259"/>
        <end position="275"/>
    </location>
</feature>
<dbReference type="InterPro" id="IPR036938">
    <property type="entry name" value="PAP2/HPO_sf"/>
</dbReference>
<keyword evidence="4" id="KW-0256">Endoplasmic reticulum</keyword>
<dbReference type="SUPFAM" id="SSF48317">
    <property type="entry name" value="Acid phosphatase/Vanadium-dependent haloperoxidase"/>
    <property type="match status" value="1"/>
</dbReference>
<dbReference type="EMBL" id="OC868361">
    <property type="protein sequence ID" value="CAD7634004.1"/>
    <property type="molecule type" value="Genomic_DNA"/>
</dbReference>
<dbReference type="PANTHER" id="PTHR14969:SF28">
    <property type="entry name" value="DIHYDROSPHINGOSINE 1-PHOSPHATE PHOSPHATASE LCB3-RELATED"/>
    <property type="match status" value="1"/>
</dbReference>
<feature type="transmembrane region" description="Helical" evidence="8">
    <location>
        <begin position="226"/>
        <end position="247"/>
    </location>
</feature>
<protein>
    <recommendedName>
        <fullName evidence="9">Phosphatidic acid phosphatase type 2/haloperoxidase domain-containing protein</fullName>
    </recommendedName>
</protein>
<evidence type="ECO:0000313" key="10">
    <source>
        <dbReference type="EMBL" id="CAD7634004.1"/>
    </source>
</evidence>
<feature type="transmembrane region" description="Helical" evidence="8">
    <location>
        <begin position="176"/>
        <end position="194"/>
    </location>
</feature>
<evidence type="ECO:0000256" key="4">
    <source>
        <dbReference type="ARBA" id="ARBA00022824"/>
    </source>
</evidence>
<comment type="similarity">
    <text evidence="7">Belongs to the type 2 lipid phosphate phosphatase family.</text>
</comment>
<feature type="non-terminal residue" evidence="10">
    <location>
        <position position="300"/>
    </location>
</feature>
<evidence type="ECO:0000256" key="1">
    <source>
        <dbReference type="ARBA" id="ARBA00004477"/>
    </source>
</evidence>
<keyword evidence="3" id="KW-0378">Hydrolase</keyword>
<feature type="transmembrane region" description="Helical" evidence="8">
    <location>
        <begin position="200"/>
        <end position="221"/>
    </location>
</feature>
<keyword evidence="5 8" id="KW-1133">Transmembrane helix</keyword>
<evidence type="ECO:0000256" key="3">
    <source>
        <dbReference type="ARBA" id="ARBA00022801"/>
    </source>
</evidence>
<feature type="domain" description="Phosphatidic acid phosphatase type 2/haloperoxidase" evidence="9">
    <location>
        <begin position="130"/>
        <end position="244"/>
    </location>
</feature>
<organism evidence="10">
    <name type="scientific">Medioppia subpectinata</name>
    <dbReference type="NCBI Taxonomy" id="1979941"/>
    <lineage>
        <taxon>Eukaryota</taxon>
        <taxon>Metazoa</taxon>
        <taxon>Ecdysozoa</taxon>
        <taxon>Arthropoda</taxon>
        <taxon>Chelicerata</taxon>
        <taxon>Arachnida</taxon>
        <taxon>Acari</taxon>
        <taxon>Acariformes</taxon>
        <taxon>Sarcoptiformes</taxon>
        <taxon>Oribatida</taxon>
        <taxon>Brachypylina</taxon>
        <taxon>Oppioidea</taxon>
        <taxon>Oppiidae</taxon>
        <taxon>Medioppia</taxon>
    </lineage>
</organism>
<comment type="subcellular location">
    <subcellularLocation>
        <location evidence="1">Endoplasmic reticulum membrane</location>
        <topology evidence="1">Multi-pass membrane protein</topology>
    </subcellularLocation>
</comment>
<evidence type="ECO:0000259" key="9">
    <source>
        <dbReference type="SMART" id="SM00014"/>
    </source>
</evidence>
<evidence type="ECO:0000256" key="2">
    <source>
        <dbReference type="ARBA" id="ARBA00022692"/>
    </source>
</evidence>
<keyword evidence="2 8" id="KW-0812">Transmembrane</keyword>
<dbReference type="PANTHER" id="PTHR14969">
    <property type="entry name" value="SPHINGOSINE-1-PHOSPHATE PHOSPHOHYDROLASE"/>
    <property type="match status" value="1"/>
</dbReference>
<dbReference type="GO" id="GO:0005789">
    <property type="term" value="C:endoplasmic reticulum membrane"/>
    <property type="evidence" value="ECO:0007669"/>
    <property type="project" value="UniProtKB-SubCell"/>
</dbReference>
<sequence>MSKLCITVSSVPMFSSSLKRIERPVSATLRIVCLKAHMIESNTNLNCVGGMLRRAWKQWVTTCCNRRKKLLRALLVLELKAQNIFDNREEPHPDLSIARPNRFGASLGYETFYASFFPLWFWNIDSAVGRRLVLVWVIVMYFGQALKDVIQWPRPHSPPVVVLEPEYAVEYGMPSTHAMVGSALPVSLVIFTLNRYEYSLWVGIVFAIFWCVLVCGSRLYLGMHSVIDIIAGLLLTAFLMIIIIPLVDAIDQFHLTSPYSPFITIPLIVFLATVYPKSDRWSPARGDTCIIMGAGSGILL</sequence>
<name>A0A7R9Q6H5_9ACAR</name>
<dbReference type="Gene3D" id="1.20.144.10">
    <property type="entry name" value="Phosphatidic acid phosphatase type 2/haloperoxidase"/>
    <property type="match status" value="1"/>
</dbReference>
<dbReference type="CDD" id="cd03388">
    <property type="entry name" value="PAP2_SPPase1"/>
    <property type="match status" value="1"/>
</dbReference>
<dbReference type="SMART" id="SM00014">
    <property type="entry name" value="acidPPc"/>
    <property type="match status" value="1"/>
</dbReference>
<dbReference type="OrthoDB" id="301434at2759"/>
<dbReference type="AlphaFoldDB" id="A0A7R9Q6H5"/>
<proteinExistence type="inferred from homology"/>
<dbReference type="Pfam" id="PF01569">
    <property type="entry name" value="PAP2"/>
    <property type="match status" value="1"/>
</dbReference>
<evidence type="ECO:0000256" key="6">
    <source>
        <dbReference type="ARBA" id="ARBA00023136"/>
    </source>
</evidence>
<keyword evidence="6 8" id="KW-0472">Membrane</keyword>
<evidence type="ECO:0000256" key="7">
    <source>
        <dbReference type="ARBA" id="ARBA00038324"/>
    </source>
</evidence>
<evidence type="ECO:0000256" key="8">
    <source>
        <dbReference type="SAM" id="Phobius"/>
    </source>
</evidence>
<reference evidence="10" key="1">
    <citation type="submission" date="2020-11" db="EMBL/GenBank/DDBJ databases">
        <authorList>
            <person name="Tran Van P."/>
        </authorList>
    </citation>
    <scope>NUCLEOTIDE SEQUENCE</scope>
</reference>
<dbReference type="Proteomes" id="UP000759131">
    <property type="component" value="Unassembled WGS sequence"/>
</dbReference>
<feature type="transmembrane region" description="Helical" evidence="8">
    <location>
        <begin position="128"/>
        <end position="146"/>
    </location>
</feature>
<dbReference type="GO" id="GO:0042392">
    <property type="term" value="F:sphingosine-1-phosphate phosphatase activity"/>
    <property type="evidence" value="ECO:0007669"/>
    <property type="project" value="TreeGrafter"/>
</dbReference>
<dbReference type="EMBL" id="CAJPIZ010013786">
    <property type="protein sequence ID" value="CAG2114434.1"/>
    <property type="molecule type" value="Genomic_DNA"/>
</dbReference>
<evidence type="ECO:0000256" key="5">
    <source>
        <dbReference type="ARBA" id="ARBA00022989"/>
    </source>
</evidence>
<accession>A0A7R9Q6H5</accession>
<evidence type="ECO:0000313" key="11">
    <source>
        <dbReference type="Proteomes" id="UP000759131"/>
    </source>
</evidence>
<gene>
    <name evidence="10" type="ORF">OSB1V03_LOCUS14400</name>
</gene>